<comment type="caution">
    <text evidence="1">The sequence shown here is derived from an EMBL/GenBank/DDBJ whole genome shotgun (WGS) entry which is preliminary data.</text>
</comment>
<accession>A0A814BPQ0</accession>
<dbReference type="AlphaFoldDB" id="A0A814BPQ0"/>
<reference evidence="1" key="1">
    <citation type="submission" date="2021-02" db="EMBL/GenBank/DDBJ databases">
        <authorList>
            <person name="Nowell W R."/>
        </authorList>
    </citation>
    <scope>NUCLEOTIDE SEQUENCE</scope>
</reference>
<name>A0A814BPQ0_9BILA</name>
<keyword evidence="3" id="KW-1185">Reference proteome</keyword>
<dbReference type="Proteomes" id="UP000663829">
    <property type="component" value="Unassembled WGS sequence"/>
</dbReference>
<evidence type="ECO:0000313" key="2">
    <source>
        <dbReference type="EMBL" id="CAF3710518.1"/>
    </source>
</evidence>
<protein>
    <submittedName>
        <fullName evidence="1">Uncharacterized protein</fullName>
    </submittedName>
</protein>
<gene>
    <name evidence="1" type="ORF">GPM918_LOCUS10278</name>
    <name evidence="2" type="ORF">SRO942_LOCUS10279</name>
</gene>
<dbReference type="EMBL" id="CAJOBC010002007">
    <property type="protein sequence ID" value="CAF3710518.1"/>
    <property type="molecule type" value="Genomic_DNA"/>
</dbReference>
<evidence type="ECO:0000313" key="3">
    <source>
        <dbReference type="Proteomes" id="UP000663829"/>
    </source>
</evidence>
<sequence length="98" mass="11106">MPQDRHGGQNPQATSFYHHEKILQTLQGLRIEISCVLQANTSSTTKELEVDNITVYPYPYIYTSVSGDINLSKVRGNTPAEYGREVMRKLFTDEELAT</sequence>
<proteinExistence type="predicted"/>
<organism evidence="1 3">
    <name type="scientific">Didymodactylos carnosus</name>
    <dbReference type="NCBI Taxonomy" id="1234261"/>
    <lineage>
        <taxon>Eukaryota</taxon>
        <taxon>Metazoa</taxon>
        <taxon>Spiralia</taxon>
        <taxon>Gnathifera</taxon>
        <taxon>Rotifera</taxon>
        <taxon>Eurotatoria</taxon>
        <taxon>Bdelloidea</taxon>
        <taxon>Philodinida</taxon>
        <taxon>Philodinidae</taxon>
        <taxon>Didymodactylos</taxon>
    </lineage>
</organism>
<dbReference type="EMBL" id="CAJNOQ010002007">
    <property type="protein sequence ID" value="CAF0932819.1"/>
    <property type="molecule type" value="Genomic_DNA"/>
</dbReference>
<evidence type="ECO:0000313" key="1">
    <source>
        <dbReference type="EMBL" id="CAF0932819.1"/>
    </source>
</evidence>
<dbReference type="Proteomes" id="UP000681722">
    <property type="component" value="Unassembled WGS sequence"/>
</dbReference>